<accession>A0A2N0NJF0</accession>
<organism evidence="1 2">
    <name type="scientific">Rhizophagus irregularis</name>
    <dbReference type="NCBI Taxonomy" id="588596"/>
    <lineage>
        <taxon>Eukaryota</taxon>
        <taxon>Fungi</taxon>
        <taxon>Fungi incertae sedis</taxon>
        <taxon>Mucoromycota</taxon>
        <taxon>Glomeromycotina</taxon>
        <taxon>Glomeromycetes</taxon>
        <taxon>Glomerales</taxon>
        <taxon>Glomeraceae</taxon>
        <taxon>Rhizophagus</taxon>
    </lineage>
</organism>
<reference evidence="1 2" key="1">
    <citation type="submission" date="2016-04" db="EMBL/GenBank/DDBJ databases">
        <title>Genome analyses suggest a sexual origin of heterokaryosis in a supposedly ancient asexual fungus.</title>
        <authorList>
            <person name="Ropars J."/>
            <person name="Sedzielewska K."/>
            <person name="Noel J."/>
            <person name="Charron P."/>
            <person name="Farinelli L."/>
            <person name="Marton T."/>
            <person name="Kruger M."/>
            <person name="Pelin A."/>
            <person name="Brachmann A."/>
            <person name="Corradi N."/>
        </authorList>
    </citation>
    <scope>NUCLEOTIDE SEQUENCE [LARGE SCALE GENOMIC DNA]</scope>
    <source>
        <strain evidence="1 2">A5</strain>
    </source>
</reference>
<dbReference type="Proteomes" id="UP000232722">
    <property type="component" value="Unassembled WGS sequence"/>
</dbReference>
<dbReference type="AlphaFoldDB" id="A0A2N0NJF0"/>
<evidence type="ECO:0000313" key="1">
    <source>
        <dbReference type="EMBL" id="PKB94695.1"/>
    </source>
</evidence>
<gene>
    <name evidence="1" type="ORF">RhiirA5_438220</name>
</gene>
<proteinExistence type="predicted"/>
<name>A0A2N0NJF0_9GLOM</name>
<reference evidence="1 2" key="2">
    <citation type="submission" date="2017-09" db="EMBL/GenBank/DDBJ databases">
        <title>Extensive intraspecific genome diversity in a model arbuscular mycorrhizal fungus.</title>
        <authorList>
            <person name="Chen E.C."/>
            <person name="Morin E."/>
            <person name="Beaudet D."/>
            <person name="Noel J."/>
            <person name="Ndikumana S."/>
            <person name="Charron P."/>
            <person name="St-Onge C."/>
            <person name="Giorgi J."/>
            <person name="Grigoriev I.V."/>
            <person name="Roux C."/>
            <person name="Martin F.M."/>
            <person name="Corradi N."/>
        </authorList>
    </citation>
    <scope>NUCLEOTIDE SEQUENCE [LARGE SCALE GENOMIC DNA]</scope>
    <source>
        <strain evidence="1 2">A5</strain>
    </source>
</reference>
<comment type="caution">
    <text evidence="1">The sequence shown here is derived from an EMBL/GenBank/DDBJ whole genome shotgun (WGS) entry which is preliminary data.</text>
</comment>
<protein>
    <submittedName>
        <fullName evidence="1">Uncharacterized protein</fullName>
    </submittedName>
</protein>
<evidence type="ECO:0000313" key="2">
    <source>
        <dbReference type="Proteomes" id="UP000232722"/>
    </source>
</evidence>
<dbReference type="EMBL" id="LLXJ01005680">
    <property type="protein sequence ID" value="PKB94695.1"/>
    <property type="molecule type" value="Genomic_DNA"/>
</dbReference>
<sequence>MRTWCQLLDDVTMRWYPGFWKLKDRKERQSFGDFVYKTLKARSGSSILDKGNKYLISSPKNNYILL</sequence>